<dbReference type="Proteomes" id="UP000215335">
    <property type="component" value="Unassembled WGS sequence"/>
</dbReference>
<dbReference type="AlphaFoldDB" id="A0A232FHE9"/>
<evidence type="ECO:0000313" key="3">
    <source>
        <dbReference type="Proteomes" id="UP000215335"/>
    </source>
</evidence>
<name>A0A232FHE9_9HYME</name>
<feature type="transmembrane region" description="Helical" evidence="1">
    <location>
        <begin position="12"/>
        <end position="34"/>
    </location>
</feature>
<dbReference type="Gene3D" id="1.20.1070.10">
    <property type="entry name" value="Rhodopsin 7-helix transmembrane proteins"/>
    <property type="match status" value="1"/>
</dbReference>
<sequence length="69" mass="7793">MSNSTSRAFEVSSFIISLVFFVLPMLLICCLYPLMGIRLRNSGLVENHQLNTRVDVKGKVIRMLGVHKV</sequence>
<comment type="caution">
    <text evidence="2">The sequence shown here is derived from an EMBL/GenBank/DDBJ whole genome shotgun (WGS) entry which is preliminary data.</text>
</comment>
<evidence type="ECO:0000256" key="1">
    <source>
        <dbReference type="SAM" id="Phobius"/>
    </source>
</evidence>
<evidence type="ECO:0000313" key="2">
    <source>
        <dbReference type="EMBL" id="OXU29888.1"/>
    </source>
</evidence>
<accession>A0A232FHE9</accession>
<keyword evidence="3" id="KW-1185">Reference proteome</keyword>
<gene>
    <name evidence="2" type="ORF">TSAR_001051</name>
</gene>
<dbReference type="EMBL" id="NNAY01000224">
    <property type="protein sequence ID" value="OXU29888.1"/>
    <property type="molecule type" value="Genomic_DNA"/>
</dbReference>
<dbReference type="SUPFAM" id="SSF81321">
    <property type="entry name" value="Family A G protein-coupled receptor-like"/>
    <property type="match status" value="1"/>
</dbReference>
<reference evidence="2 3" key="1">
    <citation type="journal article" date="2017" name="Curr. Biol.">
        <title>The Evolution of Venom by Co-option of Single-Copy Genes.</title>
        <authorList>
            <person name="Martinson E.O."/>
            <person name="Mrinalini"/>
            <person name="Kelkar Y.D."/>
            <person name="Chang C.H."/>
            <person name="Werren J.H."/>
        </authorList>
    </citation>
    <scope>NUCLEOTIDE SEQUENCE [LARGE SCALE GENOMIC DNA]</scope>
    <source>
        <strain evidence="2 3">Alberta</strain>
        <tissue evidence="2">Whole body</tissue>
    </source>
</reference>
<protein>
    <submittedName>
        <fullName evidence="2">Uncharacterized protein</fullName>
    </submittedName>
</protein>
<proteinExistence type="predicted"/>
<organism evidence="2 3">
    <name type="scientific">Trichomalopsis sarcophagae</name>
    <dbReference type="NCBI Taxonomy" id="543379"/>
    <lineage>
        <taxon>Eukaryota</taxon>
        <taxon>Metazoa</taxon>
        <taxon>Ecdysozoa</taxon>
        <taxon>Arthropoda</taxon>
        <taxon>Hexapoda</taxon>
        <taxon>Insecta</taxon>
        <taxon>Pterygota</taxon>
        <taxon>Neoptera</taxon>
        <taxon>Endopterygota</taxon>
        <taxon>Hymenoptera</taxon>
        <taxon>Apocrita</taxon>
        <taxon>Proctotrupomorpha</taxon>
        <taxon>Chalcidoidea</taxon>
        <taxon>Pteromalidae</taxon>
        <taxon>Pteromalinae</taxon>
        <taxon>Trichomalopsis</taxon>
    </lineage>
</organism>
<keyword evidence="1" id="KW-1133">Transmembrane helix</keyword>
<keyword evidence="1" id="KW-0812">Transmembrane</keyword>
<keyword evidence="1" id="KW-0472">Membrane</keyword>